<evidence type="ECO:0000313" key="2">
    <source>
        <dbReference type="EMBL" id="ARD64996.1"/>
    </source>
</evidence>
<dbReference type="InterPro" id="IPR021145">
    <property type="entry name" value="Portal_protein_SPP1_Gp6-like"/>
</dbReference>
<gene>
    <name evidence="2" type="ORF">B2M23_05325</name>
</gene>
<accession>A0AAC9QSW1</accession>
<dbReference type="NCBIfam" id="TIGR01538">
    <property type="entry name" value="portal_SPP1"/>
    <property type="match status" value="1"/>
</dbReference>
<dbReference type="AlphaFoldDB" id="A0AAC9QSW1"/>
<feature type="compositionally biased region" description="Basic and acidic residues" evidence="1">
    <location>
        <begin position="465"/>
        <end position="475"/>
    </location>
</feature>
<dbReference type="KEGG" id="elim:B2M23_05325"/>
<proteinExistence type="predicted"/>
<sequence>MGIKTFFNRVKKGVMAGMTVMKEQEQTLTDGRILYLIDQFNRSARRAWMFVGRQYYQVDNDILNRRITKMVEGQKVEETGKANNKLAHGKYKTQVDEKVSYLLSKPYTLKCEDERYADKVKDTLGSKFGYNLSLLGYEASNCSIGWLLPYIDEQGHFQTMVVPSEQCIPEWTDSSHTELASMIRVYDTQVWEYNRKKTIHNVEYWTPTSYKRFVNQSNLLVPYTYDGEPENGPVAHFQRGQQWQGWGRVPFIPFKNNHVEIPDIKFVKSLLDQYDLSRSEAANYVEEVKNLIFILKGYGGEDIHEFMKILNEDRAIPIDDPQEGGVEALTPTMDITALREHYEQLKRDIVEDGQSINKDLDKFGNNPSGVALKFMYAGLDLKADALETQFRQGFEQLLYFVNRYLELTEGKNYDDQDVEILFNRNMKVNEAEIINNCVVSKTLISEKTILAHHPYVTDVEEELQELEKQEEKQANDEIPIQPLPIDEDAHEQADG</sequence>
<dbReference type="InterPro" id="IPR006428">
    <property type="entry name" value="Portal_SPP1-type"/>
</dbReference>
<dbReference type="Proteomes" id="UP000192391">
    <property type="component" value="Chromosome"/>
</dbReference>
<evidence type="ECO:0000313" key="3">
    <source>
        <dbReference type="Proteomes" id="UP000192391"/>
    </source>
</evidence>
<organism evidence="2 3">
    <name type="scientific">Eubacterium limosum</name>
    <dbReference type="NCBI Taxonomy" id="1736"/>
    <lineage>
        <taxon>Bacteria</taxon>
        <taxon>Bacillati</taxon>
        <taxon>Bacillota</taxon>
        <taxon>Clostridia</taxon>
        <taxon>Eubacteriales</taxon>
        <taxon>Eubacteriaceae</taxon>
        <taxon>Eubacterium</taxon>
    </lineage>
</organism>
<evidence type="ECO:0000256" key="1">
    <source>
        <dbReference type="SAM" id="MobiDB-lite"/>
    </source>
</evidence>
<dbReference type="EMBL" id="CP019962">
    <property type="protein sequence ID" value="ARD64996.1"/>
    <property type="molecule type" value="Genomic_DNA"/>
</dbReference>
<protein>
    <submittedName>
        <fullName evidence="2">Phage portal protein</fullName>
    </submittedName>
</protein>
<dbReference type="Pfam" id="PF05133">
    <property type="entry name" value="SPP1_portal"/>
    <property type="match status" value="1"/>
</dbReference>
<feature type="region of interest" description="Disordered" evidence="1">
    <location>
        <begin position="462"/>
        <end position="495"/>
    </location>
</feature>
<reference evidence="3" key="1">
    <citation type="journal article" date="2017" name="Sci. Rep.">
        <title>Determination of the Genome and Primary Transcriptome of Syngas Fermenting Eubacterium limosum ATCC 8486.</title>
        <authorList>
            <person name="Song Y."/>
            <person name="Shin J."/>
            <person name="Jeong Y."/>
            <person name="Jin S."/>
            <person name="Lee J.K."/>
            <person name="Kim D.R."/>
            <person name="Kim S.C."/>
            <person name="Cho S."/>
            <person name="Cho B.K."/>
        </authorList>
    </citation>
    <scope>NUCLEOTIDE SEQUENCE [LARGE SCALE GENOMIC DNA]</scope>
    <source>
        <strain evidence="3">ATCC 8486</strain>
    </source>
</reference>
<name>A0AAC9QSW1_EUBLI</name>